<dbReference type="CDD" id="cd24067">
    <property type="entry name" value="ASKHA_NBD_ROK_BsFRK-like"/>
    <property type="match status" value="1"/>
</dbReference>
<dbReference type="InterPro" id="IPR043129">
    <property type="entry name" value="ATPase_NBD"/>
</dbReference>
<evidence type="ECO:0000256" key="9">
    <source>
        <dbReference type="ARBA" id="ARBA00022842"/>
    </source>
</evidence>
<dbReference type="InterPro" id="IPR051804">
    <property type="entry name" value="Carb_Metab_Reg_Kinase/Isom"/>
</dbReference>
<keyword evidence="8" id="KW-0067">ATP-binding</keyword>
<name>A0AAW2YHI7_9EUKA</name>
<keyword evidence="9" id="KW-0460">Magnesium</keyword>
<dbReference type="EMBL" id="JAOPGA020000078">
    <property type="protein sequence ID" value="KAL0476675.1"/>
    <property type="molecule type" value="Genomic_DNA"/>
</dbReference>
<dbReference type="EC" id="2.7.1.4" evidence="11"/>
<evidence type="ECO:0000256" key="11">
    <source>
        <dbReference type="ARBA" id="ARBA00038887"/>
    </source>
</evidence>
<evidence type="ECO:0000256" key="10">
    <source>
        <dbReference type="ARBA" id="ARBA00023277"/>
    </source>
</evidence>
<dbReference type="FunFam" id="3.30.420.40:FF:000153">
    <property type="entry name" value="Putative fructokinase"/>
    <property type="match status" value="1"/>
</dbReference>
<dbReference type="Proteomes" id="UP001431209">
    <property type="component" value="Unassembled WGS sequence"/>
</dbReference>
<comment type="caution">
    <text evidence="13">The sequence shown here is derived from an EMBL/GenBank/DDBJ whole genome shotgun (WGS) entry which is preliminary data.</text>
</comment>
<comment type="catalytic activity">
    <reaction evidence="12">
        <text>D-fructose + ATP = D-fructose 6-phosphate + ADP + H(+)</text>
        <dbReference type="Rhea" id="RHEA:16125"/>
        <dbReference type="ChEBI" id="CHEBI:15378"/>
        <dbReference type="ChEBI" id="CHEBI:30616"/>
        <dbReference type="ChEBI" id="CHEBI:37721"/>
        <dbReference type="ChEBI" id="CHEBI:61527"/>
        <dbReference type="ChEBI" id="CHEBI:456216"/>
        <dbReference type="EC" id="2.7.1.4"/>
    </reaction>
</comment>
<keyword evidence="5" id="KW-0547">Nucleotide-binding</keyword>
<keyword evidence="10" id="KW-0119">Carbohydrate metabolism</keyword>
<keyword evidence="3" id="KW-0808">Transferase</keyword>
<reference evidence="13 14" key="1">
    <citation type="submission" date="2024-03" db="EMBL/GenBank/DDBJ databases">
        <title>The Acrasis kona genome and developmental transcriptomes reveal deep origins of eukaryotic multicellular pathways.</title>
        <authorList>
            <person name="Sheikh S."/>
            <person name="Fu C.-J."/>
            <person name="Brown M.W."/>
            <person name="Baldauf S.L."/>
        </authorList>
    </citation>
    <scope>NUCLEOTIDE SEQUENCE [LARGE SCALE GENOMIC DNA]</scope>
    <source>
        <strain evidence="13 14">ATCC MYA-3509</strain>
    </source>
</reference>
<evidence type="ECO:0000256" key="3">
    <source>
        <dbReference type="ARBA" id="ARBA00022679"/>
    </source>
</evidence>
<evidence type="ECO:0000256" key="8">
    <source>
        <dbReference type="ARBA" id="ARBA00022840"/>
    </source>
</evidence>
<accession>A0AAW2YHI7</accession>
<evidence type="ECO:0000313" key="14">
    <source>
        <dbReference type="Proteomes" id="UP001431209"/>
    </source>
</evidence>
<gene>
    <name evidence="13" type="ORF">AKO1_006195</name>
</gene>
<evidence type="ECO:0000256" key="1">
    <source>
        <dbReference type="ARBA" id="ARBA00001946"/>
    </source>
</evidence>
<dbReference type="GO" id="GO:0008865">
    <property type="term" value="F:fructokinase activity"/>
    <property type="evidence" value="ECO:0007669"/>
    <property type="project" value="UniProtKB-EC"/>
</dbReference>
<evidence type="ECO:0000256" key="7">
    <source>
        <dbReference type="ARBA" id="ARBA00022833"/>
    </source>
</evidence>
<proteinExistence type="inferred from homology"/>
<dbReference type="GO" id="GO:0005524">
    <property type="term" value="F:ATP binding"/>
    <property type="evidence" value="ECO:0007669"/>
    <property type="project" value="UniProtKB-KW"/>
</dbReference>
<keyword evidence="14" id="KW-1185">Reference proteome</keyword>
<organism evidence="13 14">
    <name type="scientific">Acrasis kona</name>
    <dbReference type="NCBI Taxonomy" id="1008807"/>
    <lineage>
        <taxon>Eukaryota</taxon>
        <taxon>Discoba</taxon>
        <taxon>Heterolobosea</taxon>
        <taxon>Tetramitia</taxon>
        <taxon>Eutetramitia</taxon>
        <taxon>Acrasidae</taxon>
        <taxon>Acrasis</taxon>
    </lineage>
</organism>
<evidence type="ECO:0000313" key="13">
    <source>
        <dbReference type="EMBL" id="KAL0476675.1"/>
    </source>
</evidence>
<sequence>MLIAGVECGGTTFKVSIAGYDKVSKKLDRLETTIIDTTTPPETINKVVEWLQQKQEEHKKGDPIVSIGIASFGPVDLDKSSPTYGYITTTPKPNWHYADVVGGIKKAFPEVPIAFDTDVNAPAVAELASGHHGNVKSLAYITAGTGIGVGLSLDLRPVHGMMHPEGGHIPVPLAPQDVKDGFTQGTCPYHGCCLEGLANGIAIAKRKNISFGDIKNLEDADPVWDTVAHYYAVLCTNLFLIGSVEVIVLGGGIFQRKILYEKVRNATVKLLNGYVSKVSADTIKGQIKDSEFGADAGIMGAFYIAINNINKD</sequence>
<dbReference type="PANTHER" id="PTHR42742">
    <property type="entry name" value="TRANSCRIPTIONAL REPRESSOR MPRA"/>
    <property type="match status" value="1"/>
</dbReference>
<comment type="similarity">
    <text evidence="2">Belongs to the ROK (NagC/XylR) family.</text>
</comment>
<evidence type="ECO:0000256" key="12">
    <source>
        <dbReference type="ARBA" id="ARBA00048451"/>
    </source>
</evidence>
<dbReference type="PANTHER" id="PTHR42742:SF3">
    <property type="entry name" value="FRUCTOKINASE"/>
    <property type="match status" value="1"/>
</dbReference>
<dbReference type="SUPFAM" id="SSF53067">
    <property type="entry name" value="Actin-like ATPase domain"/>
    <property type="match status" value="1"/>
</dbReference>
<comment type="cofactor">
    <cofactor evidence="1">
        <name>Mg(2+)</name>
        <dbReference type="ChEBI" id="CHEBI:18420"/>
    </cofactor>
</comment>
<dbReference type="InterPro" id="IPR000600">
    <property type="entry name" value="ROK"/>
</dbReference>
<dbReference type="AlphaFoldDB" id="A0AAW2YHI7"/>
<dbReference type="Gene3D" id="3.30.420.40">
    <property type="match status" value="2"/>
</dbReference>
<keyword evidence="4" id="KW-0479">Metal-binding</keyword>
<evidence type="ECO:0000256" key="5">
    <source>
        <dbReference type="ARBA" id="ARBA00022741"/>
    </source>
</evidence>
<evidence type="ECO:0000256" key="4">
    <source>
        <dbReference type="ARBA" id="ARBA00022723"/>
    </source>
</evidence>
<evidence type="ECO:0000256" key="6">
    <source>
        <dbReference type="ARBA" id="ARBA00022777"/>
    </source>
</evidence>
<protein>
    <recommendedName>
        <fullName evidence="11">fructokinase</fullName>
        <ecNumber evidence="11">2.7.1.4</ecNumber>
    </recommendedName>
</protein>
<keyword evidence="7" id="KW-0862">Zinc</keyword>
<keyword evidence="6" id="KW-0418">Kinase</keyword>
<dbReference type="Pfam" id="PF00480">
    <property type="entry name" value="ROK"/>
    <property type="match status" value="1"/>
</dbReference>
<dbReference type="GO" id="GO:0046872">
    <property type="term" value="F:metal ion binding"/>
    <property type="evidence" value="ECO:0007669"/>
    <property type="project" value="UniProtKB-KW"/>
</dbReference>
<evidence type="ECO:0000256" key="2">
    <source>
        <dbReference type="ARBA" id="ARBA00006479"/>
    </source>
</evidence>